<dbReference type="AlphaFoldDB" id="A0A432YBR1"/>
<evidence type="ECO:0000256" key="2">
    <source>
        <dbReference type="ARBA" id="ARBA00022598"/>
    </source>
</evidence>
<dbReference type="GO" id="GO:0006629">
    <property type="term" value="P:lipid metabolic process"/>
    <property type="evidence" value="ECO:0007669"/>
    <property type="project" value="InterPro"/>
</dbReference>
<dbReference type="Proteomes" id="UP000287330">
    <property type="component" value="Unassembled WGS sequence"/>
</dbReference>
<evidence type="ECO:0000256" key="1">
    <source>
        <dbReference type="ARBA" id="ARBA00006432"/>
    </source>
</evidence>
<evidence type="ECO:0000259" key="7">
    <source>
        <dbReference type="Pfam" id="PF13193"/>
    </source>
</evidence>
<dbReference type="InterPro" id="IPR000873">
    <property type="entry name" value="AMP-dep_synth/lig_dom"/>
</dbReference>
<dbReference type="InterPro" id="IPR032387">
    <property type="entry name" value="ACAS_N"/>
</dbReference>
<sequence length="648" mass="72267">MAAERLWQPNAEQIAEARMSDFLQQINVHHNAGLANYHDLYQWSIDNDETFWSLIWDYFDVIGDKGDVIVRDKNKLPGAQWFPDAKLNFAENLLRHNDTHSALVFRGENGARQELSYEALYQQVARAAQALKTHGVVSGDRVAGMMPNCIETIVMMLATTSLGAIWSSCSPDFGVQGVLDRFGQIEPKVLITVDGYYYNQKNLNIKDKVSDIAAQLDTVETLVLVNFSGQTEVIDDARLVRYEAFLDNDASTIDFVRKPFNHPVYIMFSSGTTGVPKCIVHGAGGTLLQHYKEHGLHTDLDREDTLFYFTTCGWMMWNWLVSGLALGAKLVLFDGSPFAPKPEVLWDIADEEHISVFGTSAKYLSALEKADVKPRESHDLKALRSILTTGSVLPPESFDYVYRDIKTDLCLSSISGGTDIVSCFALGCPILPVYRGELQCRGLGLAVNVYNDQGEPVKAQKGELVCENSFPNMPVGFWGDDDGQRYFNAYFARFDNIWAHGDFAELTTHDGVIIYGRSDAVLNPGGVRIGTAEIYRQVEKVDAVLESIAIGQQWDDDERVVLFVRLRDGVELDEALVKTIKQTIRANATPRHVPAVILQVNDIPRTISGKIVELAVRNVVHGQPVKNTDALANPDALNEFKDRPELSR</sequence>
<dbReference type="NCBIfam" id="TIGR01217">
    <property type="entry name" value="ac_ac_CoA_syn"/>
    <property type="match status" value="1"/>
</dbReference>
<reference evidence="10" key="1">
    <citation type="journal article" date="2018" name="Front. Microbiol.">
        <title>Genome-Based Analysis Reveals the Taxonomy and Diversity of the Family Idiomarinaceae.</title>
        <authorList>
            <person name="Liu Y."/>
            <person name="Lai Q."/>
            <person name="Shao Z."/>
        </authorList>
    </citation>
    <scope>NUCLEOTIDE SEQUENCE [LARGE SCALE GENOMIC DNA]</scope>
    <source>
        <strain evidence="10">F23</strain>
    </source>
</reference>
<comment type="caution">
    <text evidence="9">The sequence shown here is derived from an EMBL/GenBank/DDBJ whole genome shotgun (WGS) entry which is preliminary data.</text>
</comment>
<proteinExistence type="inferred from homology"/>
<feature type="compositionally biased region" description="Basic and acidic residues" evidence="5">
    <location>
        <begin position="638"/>
        <end position="648"/>
    </location>
</feature>
<feature type="region of interest" description="Disordered" evidence="5">
    <location>
        <begin position="627"/>
        <end position="648"/>
    </location>
</feature>
<dbReference type="InterPro" id="IPR020845">
    <property type="entry name" value="AMP-binding_CS"/>
</dbReference>
<protein>
    <submittedName>
        <fullName evidence="9">Acetoacetate--CoA ligase</fullName>
    </submittedName>
</protein>
<dbReference type="Gene3D" id="3.40.50.12780">
    <property type="entry name" value="N-terminal domain of ligase-like"/>
    <property type="match status" value="1"/>
</dbReference>
<dbReference type="EMBL" id="PIPV01000001">
    <property type="protein sequence ID" value="RUO58302.1"/>
    <property type="molecule type" value="Genomic_DNA"/>
</dbReference>
<dbReference type="PANTHER" id="PTHR42921">
    <property type="entry name" value="ACETOACETYL-COA SYNTHETASE"/>
    <property type="match status" value="1"/>
</dbReference>
<name>A0A432YBR1_9GAMM</name>
<evidence type="ECO:0000313" key="10">
    <source>
        <dbReference type="Proteomes" id="UP000287330"/>
    </source>
</evidence>
<dbReference type="PROSITE" id="PS00455">
    <property type="entry name" value="AMP_BINDING"/>
    <property type="match status" value="1"/>
</dbReference>
<dbReference type="InterPro" id="IPR005914">
    <property type="entry name" value="Acac_CoA_synth"/>
</dbReference>
<dbReference type="InterPro" id="IPR042099">
    <property type="entry name" value="ANL_N_sf"/>
</dbReference>
<organism evidence="9 10">
    <name type="scientific">Idiomarina fontislapidosi</name>
    <dbReference type="NCBI Taxonomy" id="263723"/>
    <lineage>
        <taxon>Bacteria</taxon>
        <taxon>Pseudomonadati</taxon>
        <taxon>Pseudomonadota</taxon>
        <taxon>Gammaproteobacteria</taxon>
        <taxon>Alteromonadales</taxon>
        <taxon>Idiomarinaceae</taxon>
        <taxon>Idiomarina</taxon>
    </lineage>
</organism>
<dbReference type="Pfam" id="PF13193">
    <property type="entry name" value="AMP-binding_C"/>
    <property type="match status" value="1"/>
</dbReference>
<keyword evidence="4" id="KW-0067">ATP-binding</keyword>
<dbReference type="PANTHER" id="PTHR42921:SF1">
    <property type="entry name" value="ACETOACETYL-COA SYNTHETASE"/>
    <property type="match status" value="1"/>
</dbReference>
<gene>
    <name evidence="9" type="ORF">CWE25_01540</name>
</gene>
<dbReference type="Gene3D" id="3.30.300.30">
    <property type="match status" value="1"/>
</dbReference>
<dbReference type="NCBIfam" id="NF002937">
    <property type="entry name" value="PRK03584.1"/>
    <property type="match status" value="1"/>
</dbReference>
<dbReference type="InterPro" id="IPR025110">
    <property type="entry name" value="AMP-bd_C"/>
</dbReference>
<dbReference type="Pfam" id="PF00501">
    <property type="entry name" value="AMP-binding"/>
    <property type="match status" value="1"/>
</dbReference>
<comment type="similarity">
    <text evidence="1">Belongs to the ATP-dependent AMP-binding enzyme family.</text>
</comment>
<dbReference type="OrthoDB" id="9803968at2"/>
<keyword evidence="3" id="KW-0547">Nucleotide-binding</keyword>
<keyword evidence="10" id="KW-1185">Reference proteome</keyword>
<dbReference type="GO" id="GO:0005524">
    <property type="term" value="F:ATP binding"/>
    <property type="evidence" value="ECO:0007669"/>
    <property type="project" value="UniProtKB-KW"/>
</dbReference>
<evidence type="ECO:0000256" key="3">
    <source>
        <dbReference type="ARBA" id="ARBA00022741"/>
    </source>
</evidence>
<dbReference type="RefSeq" id="WP_110572478.1">
    <property type="nucleotide sequence ID" value="NZ_PIPV01000001.1"/>
</dbReference>
<evidence type="ECO:0000259" key="8">
    <source>
        <dbReference type="Pfam" id="PF16177"/>
    </source>
</evidence>
<evidence type="ECO:0000259" key="6">
    <source>
        <dbReference type="Pfam" id="PF00501"/>
    </source>
</evidence>
<dbReference type="InterPro" id="IPR045851">
    <property type="entry name" value="AMP-bd_C_sf"/>
</dbReference>
<feature type="domain" description="AMP-binding enzyme C-terminal" evidence="7">
    <location>
        <begin position="540"/>
        <end position="610"/>
    </location>
</feature>
<feature type="domain" description="Acetyl-coenzyme A synthetase N-terminal" evidence="8">
    <location>
        <begin position="37"/>
        <end position="92"/>
    </location>
</feature>
<accession>A0A432YBR1</accession>
<dbReference type="GO" id="GO:0030729">
    <property type="term" value="F:acetoacetate-CoA ligase activity"/>
    <property type="evidence" value="ECO:0007669"/>
    <property type="project" value="InterPro"/>
</dbReference>
<evidence type="ECO:0000313" key="9">
    <source>
        <dbReference type="EMBL" id="RUO58302.1"/>
    </source>
</evidence>
<keyword evidence="2 9" id="KW-0436">Ligase</keyword>
<evidence type="ECO:0000256" key="5">
    <source>
        <dbReference type="SAM" id="MobiDB-lite"/>
    </source>
</evidence>
<evidence type="ECO:0000256" key="4">
    <source>
        <dbReference type="ARBA" id="ARBA00022840"/>
    </source>
</evidence>
<dbReference type="CDD" id="cd05943">
    <property type="entry name" value="AACS"/>
    <property type="match status" value="1"/>
</dbReference>
<dbReference type="Pfam" id="PF16177">
    <property type="entry name" value="ACAS_N"/>
    <property type="match status" value="1"/>
</dbReference>
<feature type="domain" description="AMP-dependent synthetase/ligase" evidence="6">
    <location>
        <begin position="99"/>
        <end position="466"/>
    </location>
</feature>
<dbReference type="SUPFAM" id="SSF56801">
    <property type="entry name" value="Acetyl-CoA synthetase-like"/>
    <property type="match status" value="1"/>
</dbReference>